<dbReference type="InterPro" id="IPR025877">
    <property type="entry name" value="MobA-like_NTP_Trfase"/>
</dbReference>
<organism evidence="10 11">
    <name type="scientific">Gracilibacillus salinarum</name>
    <dbReference type="NCBI Taxonomy" id="2932255"/>
    <lineage>
        <taxon>Bacteria</taxon>
        <taxon>Bacillati</taxon>
        <taxon>Bacillota</taxon>
        <taxon>Bacilli</taxon>
        <taxon>Bacillales</taxon>
        <taxon>Bacillaceae</taxon>
        <taxon>Gracilibacillus</taxon>
    </lineage>
</organism>
<dbReference type="InterPro" id="IPR013482">
    <property type="entry name" value="Molybde_CF_guanTrfase"/>
</dbReference>
<keyword evidence="6 8" id="KW-0342">GTP-binding</keyword>
<keyword evidence="11" id="KW-1185">Reference proteome</keyword>
<comment type="subcellular location">
    <subcellularLocation>
        <location evidence="8">Cytoplasm</location>
    </subcellularLocation>
</comment>
<dbReference type="GO" id="GO:0016779">
    <property type="term" value="F:nucleotidyltransferase activity"/>
    <property type="evidence" value="ECO:0007669"/>
    <property type="project" value="UniProtKB-KW"/>
</dbReference>
<dbReference type="HAMAP" id="MF_00316">
    <property type="entry name" value="MobA"/>
    <property type="match status" value="1"/>
</dbReference>
<dbReference type="CDD" id="cd02503">
    <property type="entry name" value="MobA"/>
    <property type="match status" value="1"/>
</dbReference>
<evidence type="ECO:0000256" key="5">
    <source>
        <dbReference type="ARBA" id="ARBA00022842"/>
    </source>
</evidence>
<dbReference type="RefSeq" id="WP_244744055.1">
    <property type="nucleotide sequence ID" value="NZ_CP095071.1"/>
</dbReference>
<dbReference type="PANTHER" id="PTHR19136:SF81">
    <property type="entry name" value="MOLYBDENUM COFACTOR GUANYLYLTRANSFERASE"/>
    <property type="match status" value="1"/>
</dbReference>
<dbReference type="EMBL" id="CP095071">
    <property type="protein sequence ID" value="UOQ85318.1"/>
    <property type="molecule type" value="Genomic_DNA"/>
</dbReference>
<evidence type="ECO:0000256" key="7">
    <source>
        <dbReference type="ARBA" id="ARBA00023150"/>
    </source>
</evidence>
<feature type="binding site" evidence="8">
    <location>
        <begin position="9"/>
        <end position="11"/>
    </location>
    <ligand>
        <name>GTP</name>
        <dbReference type="ChEBI" id="CHEBI:37565"/>
    </ligand>
</feature>
<keyword evidence="4 8" id="KW-0547">Nucleotide-binding</keyword>
<comment type="catalytic activity">
    <reaction evidence="8">
        <text>Mo-molybdopterin + GTP + H(+) = Mo-molybdopterin guanine dinucleotide + diphosphate</text>
        <dbReference type="Rhea" id="RHEA:34243"/>
        <dbReference type="ChEBI" id="CHEBI:15378"/>
        <dbReference type="ChEBI" id="CHEBI:33019"/>
        <dbReference type="ChEBI" id="CHEBI:37565"/>
        <dbReference type="ChEBI" id="CHEBI:71302"/>
        <dbReference type="ChEBI" id="CHEBI:71310"/>
        <dbReference type="EC" id="2.7.7.77"/>
    </reaction>
</comment>
<keyword evidence="7 8" id="KW-0501">Molybdenum cofactor biosynthesis</keyword>
<comment type="similarity">
    <text evidence="8">Belongs to the MobA family.</text>
</comment>
<keyword evidence="1 8" id="KW-0963">Cytoplasm</keyword>
<feature type="binding site" evidence="8">
    <location>
        <position position="68"/>
    </location>
    <ligand>
        <name>GTP</name>
        <dbReference type="ChEBI" id="CHEBI:37565"/>
    </ligand>
</feature>
<evidence type="ECO:0000313" key="11">
    <source>
        <dbReference type="Proteomes" id="UP000831537"/>
    </source>
</evidence>
<comment type="caution">
    <text evidence="8">Lacks conserved residue(s) required for the propagation of feature annotation.</text>
</comment>
<protein>
    <recommendedName>
        <fullName evidence="8">Probable molybdenum cofactor guanylyltransferase</fullName>
        <shortName evidence="8">MoCo guanylyltransferase</shortName>
        <ecNumber evidence="8">2.7.7.77</ecNumber>
    </recommendedName>
    <alternativeName>
        <fullName evidence="8">GTP:molybdopterin guanylyltransferase</fullName>
    </alternativeName>
    <alternativeName>
        <fullName evidence="8">Mo-MPT guanylyltransferase</fullName>
    </alternativeName>
    <alternativeName>
        <fullName evidence="8">Molybdopterin guanylyltransferase</fullName>
    </alternativeName>
    <alternativeName>
        <fullName evidence="8">Molybdopterin-guanine dinucleotide synthase</fullName>
        <shortName evidence="8">MGD synthase</shortName>
    </alternativeName>
</protein>
<sequence>MRKFSGIVLAGGNSSRYNGDKAFASYQGKPFYQHAIDLLVPIADHVYVVCRPDQTDAIADHRVSIINDDELYRGDGPLAGIYSAIAVTDAQWNLAVPVDTPFMDKTIVHALVKQIDPAYDAIIPCVDGRVQPLVGFYKNNVQTVIKELLAEGRRSMHQLLTRIKVKYVSFQEKDSIYFANINSADDFQHYMTNEGSERDEKNDTFSLDNCGYNKFNNRFDRDHCSYFANNAFTNSCRFLLW</sequence>
<evidence type="ECO:0000259" key="9">
    <source>
        <dbReference type="Pfam" id="PF12804"/>
    </source>
</evidence>
<evidence type="ECO:0000313" key="10">
    <source>
        <dbReference type="EMBL" id="UOQ85318.1"/>
    </source>
</evidence>
<dbReference type="InterPro" id="IPR029044">
    <property type="entry name" value="Nucleotide-diphossugar_trans"/>
</dbReference>
<keyword evidence="3 8" id="KW-0479">Metal-binding</keyword>
<evidence type="ECO:0000256" key="1">
    <source>
        <dbReference type="ARBA" id="ARBA00022490"/>
    </source>
</evidence>
<name>A0ABY4GLS0_9BACI</name>
<evidence type="ECO:0000256" key="8">
    <source>
        <dbReference type="HAMAP-Rule" id="MF_00316"/>
    </source>
</evidence>
<evidence type="ECO:0000256" key="4">
    <source>
        <dbReference type="ARBA" id="ARBA00022741"/>
    </source>
</evidence>
<dbReference type="Proteomes" id="UP000831537">
    <property type="component" value="Chromosome"/>
</dbReference>
<dbReference type="Gene3D" id="3.90.550.10">
    <property type="entry name" value="Spore Coat Polysaccharide Biosynthesis Protein SpsA, Chain A"/>
    <property type="match status" value="1"/>
</dbReference>
<accession>A0ABY4GLS0</accession>
<reference evidence="10 11" key="1">
    <citation type="submission" date="2022-04" db="EMBL/GenBank/DDBJ databases">
        <title>Gracilibacillus sp. isolated from saltern.</title>
        <authorList>
            <person name="Won M."/>
            <person name="Lee C.-M."/>
            <person name="Woen H.-Y."/>
            <person name="Kwon S.-W."/>
        </authorList>
    </citation>
    <scope>NUCLEOTIDE SEQUENCE [LARGE SCALE GENOMIC DNA]</scope>
    <source>
        <strain evidence="10 11">SSPM10-3</strain>
    </source>
</reference>
<comment type="domain">
    <text evidence="8">The N-terminal domain determines nucleotide recognition and specific binding, while the C-terminal domain determines the specific binding to the target protein.</text>
</comment>
<gene>
    <name evidence="8" type="primary">mobA</name>
    <name evidence="10" type="ORF">MUN87_22205</name>
</gene>
<evidence type="ECO:0000256" key="6">
    <source>
        <dbReference type="ARBA" id="ARBA00023134"/>
    </source>
</evidence>
<feature type="binding site" evidence="8">
    <location>
        <position position="99"/>
    </location>
    <ligand>
        <name>GTP</name>
        <dbReference type="ChEBI" id="CHEBI:37565"/>
    </ligand>
</feature>
<keyword evidence="10" id="KW-0548">Nucleotidyltransferase</keyword>
<feature type="domain" description="MobA-like NTP transferase" evidence="9">
    <location>
        <begin position="6"/>
        <end position="156"/>
    </location>
</feature>
<comment type="function">
    <text evidence="8">Transfers a GMP moiety from GTP to Mo-molybdopterin (Mo-MPT) cofactor (Moco or molybdenum cofactor) to form Mo-molybdopterin guanine dinucleotide (Mo-MGD) cofactor.</text>
</comment>
<dbReference type="EC" id="2.7.7.77" evidence="8"/>
<evidence type="ECO:0000256" key="2">
    <source>
        <dbReference type="ARBA" id="ARBA00022679"/>
    </source>
</evidence>
<dbReference type="PANTHER" id="PTHR19136">
    <property type="entry name" value="MOLYBDENUM COFACTOR GUANYLYLTRANSFERASE"/>
    <property type="match status" value="1"/>
</dbReference>
<evidence type="ECO:0000256" key="3">
    <source>
        <dbReference type="ARBA" id="ARBA00022723"/>
    </source>
</evidence>
<comment type="cofactor">
    <cofactor evidence="8">
        <name>Mg(2+)</name>
        <dbReference type="ChEBI" id="CHEBI:18420"/>
    </cofactor>
</comment>
<dbReference type="SUPFAM" id="SSF53448">
    <property type="entry name" value="Nucleotide-diphospho-sugar transferases"/>
    <property type="match status" value="1"/>
</dbReference>
<feature type="binding site" evidence="8">
    <location>
        <position position="99"/>
    </location>
    <ligand>
        <name>Mg(2+)</name>
        <dbReference type="ChEBI" id="CHEBI:18420"/>
    </ligand>
</feature>
<dbReference type="Pfam" id="PF12804">
    <property type="entry name" value="NTP_transf_3"/>
    <property type="match status" value="1"/>
</dbReference>
<keyword evidence="2 8" id="KW-0808">Transferase</keyword>
<feature type="binding site" evidence="8">
    <location>
        <position position="21"/>
    </location>
    <ligand>
        <name>GTP</name>
        <dbReference type="ChEBI" id="CHEBI:37565"/>
    </ligand>
</feature>
<proteinExistence type="inferred from homology"/>
<keyword evidence="5 8" id="KW-0460">Magnesium</keyword>